<gene>
    <name evidence="2" type="ORF">C8F04DRAFT_339422</name>
</gene>
<evidence type="ECO:0000256" key="1">
    <source>
        <dbReference type="SAM" id="MobiDB-lite"/>
    </source>
</evidence>
<protein>
    <submittedName>
        <fullName evidence="2">Uncharacterized protein</fullName>
    </submittedName>
</protein>
<comment type="caution">
    <text evidence="2">The sequence shown here is derived from an EMBL/GenBank/DDBJ whole genome shotgun (WGS) entry which is preliminary data.</text>
</comment>
<organism evidence="2 3">
    <name type="scientific">Mycena alexandri</name>
    <dbReference type="NCBI Taxonomy" id="1745969"/>
    <lineage>
        <taxon>Eukaryota</taxon>
        <taxon>Fungi</taxon>
        <taxon>Dikarya</taxon>
        <taxon>Basidiomycota</taxon>
        <taxon>Agaricomycotina</taxon>
        <taxon>Agaricomycetes</taxon>
        <taxon>Agaricomycetidae</taxon>
        <taxon>Agaricales</taxon>
        <taxon>Marasmiineae</taxon>
        <taxon>Mycenaceae</taxon>
        <taxon>Mycena</taxon>
    </lineage>
</organism>
<reference evidence="2" key="1">
    <citation type="submission" date="2023-03" db="EMBL/GenBank/DDBJ databases">
        <title>Massive genome expansion in bonnet fungi (Mycena s.s.) driven by repeated elements and novel gene families across ecological guilds.</title>
        <authorList>
            <consortium name="Lawrence Berkeley National Laboratory"/>
            <person name="Harder C.B."/>
            <person name="Miyauchi S."/>
            <person name="Viragh M."/>
            <person name="Kuo A."/>
            <person name="Thoen E."/>
            <person name="Andreopoulos B."/>
            <person name="Lu D."/>
            <person name="Skrede I."/>
            <person name="Drula E."/>
            <person name="Henrissat B."/>
            <person name="Morin E."/>
            <person name="Kohler A."/>
            <person name="Barry K."/>
            <person name="LaButti K."/>
            <person name="Morin E."/>
            <person name="Salamov A."/>
            <person name="Lipzen A."/>
            <person name="Mereny Z."/>
            <person name="Hegedus B."/>
            <person name="Baldrian P."/>
            <person name="Stursova M."/>
            <person name="Weitz H."/>
            <person name="Taylor A."/>
            <person name="Grigoriev I.V."/>
            <person name="Nagy L.G."/>
            <person name="Martin F."/>
            <person name="Kauserud H."/>
        </authorList>
    </citation>
    <scope>NUCLEOTIDE SEQUENCE</scope>
    <source>
        <strain evidence="2">CBHHK200</strain>
    </source>
</reference>
<name>A0AAD6TJF2_9AGAR</name>
<keyword evidence="3" id="KW-1185">Reference proteome</keyword>
<feature type="region of interest" description="Disordered" evidence="1">
    <location>
        <begin position="1"/>
        <end position="39"/>
    </location>
</feature>
<sequence>MGLSSFSDKTTALTAPSHQRGGSTRRSALHISVRPRRPRNSPRNQIICAISVLVIPACGGSVGGYLDDLAMHAITPHRDLHGSVGSSLLSLCSALELELQLVPIGGARCWIWSWSWSWSCGSEARQRVVGCENPFTSWESVLFFKFCPPGGLRDTSSTWCTV</sequence>
<dbReference type="Proteomes" id="UP001218188">
    <property type="component" value="Unassembled WGS sequence"/>
</dbReference>
<feature type="compositionally biased region" description="Polar residues" evidence="1">
    <location>
        <begin position="1"/>
        <end position="26"/>
    </location>
</feature>
<proteinExistence type="predicted"/>
<evidence type="ECO:0000313" key="2">
    <source>
        <dbReference type="EMBL" id="KAJ7046090.1"/>
    </source>
</evidence>
<evidence type="ECO:0000313" key="3">
    <source>
        <dbReference type="Proteomes" id="UP001218188"/>
    </source>
</evidence>
<dbReference type="EMBL" id="JARJCM010000003">
    <property type="protein sequence ID" value="KAJ7046090.1"/>
    <property type="molecule type" value="Genomic_DNA"/>
</dbReference>
<accession>A0AAD6TJF2</accession>
<dbReference type="AlphaFoldDB" id="A0AAD6TJF2"/>